<dbReference type="KEGG" id="elk:111145029"/>
<reference evidence="3" key="1">
    <citation type="submission" date="2025-08" db="UniProtKB">
        <authorList>
            <consortium name="RefSeq"/>
        </authorList>
    </citation>
    <scope>IDENTIFICATION</scope>
    <source>
        <tissue evidence="3">Blood</tissue>
    </source>
</reference>
<sequence>MGDTVEENGLEYEEDDEFSFQYIEFNVPVKRATGEKAQEEVVPLRSDIIALLMPGGPNQRVLIKGAAVALPLSPPVLLPVSPPPSRVAGLALIPLPARISTLPDALCSEPIVSPRPGLQTPRPDCGGKIGDPCAPLQPVPRAGAPPPPALLPKASAPESARLRPAARTRTRTRLGSRGAPAPRSGNRQFASPARSRSSCPRLGRSRFLGFSDPGRGEAGVPAAALAQSAASR</sequence>
<dbReference type="Proteomes" id="UP000248482">
    <property type="component" value="Unplaced"/>
</dbReference>
<feature type="compositionally biased region" description="Pro residues" evidence="1">
    <location>
        <begin position="135"/>
        <end position="150"/>
    </location>
</feature>
<gene>
    <name evidence="3" type="primary">LOC111145029</name>
</gene>
<dbReference type="RefSeq" id="XP_022355355.1">
    <property type="nucleotide sequence ID" value="XM_022499647.1"/>
</dbReference>
<feature type="region of interest" description="Disordered" evidence="1">
    <location>
        <begin position="113"/>
        <end position="232"/>
    </location>
</feature>
<dbReference type="AlphaFoldDB" id="A0A2Y9JC69"/>
<keyword evidence="2" id="KW-1185">Reference proteome</keyword>
<feature type="compositionally biased region" description="Low complexity" evidence="1">
    <location>
        <begin position="151"/>
        <end position="163"/>
    </location>
</feature>
<proteinExistence type="predicted"/>
<feature type="compositionally biased region" description="Low complexity" evidence="1">
    <location>
        <begin position="218"/>
        <end position="232"/>
    </location>
</feature>
<accession>A0A2Y9JC69</accession>
<feature type="compositionally biased region" description="Low complexity" evidence="1">
    <location>
        <begin position="190"/>
        <end position="201"/>
    </location>
</feature>
<organism evidence="2 3">
    <name type="scientific">Enhydra lutris kenyoni</name>
    <name type="common">northern sea otter</name>
    <dbReference type="NCBI Taxonomy" id="391180"/>
    <lineage>
        <taxon>Eukaryota</taxon>
        <taxon>Metazoa</taxon>
        <taxon>Chordata</taxon>
        <taxon>Craniata</taxon>
        <taxon>Vertebrata</taxon>
        <taxon>Euteleostomi</taxon>
        <taxon>Mammalia</taxon>
        <taxon>Eutheria</taxon>
        <taxon>Laurasiatheria</taxon>
        <taxon>Carnivora</taxon>
        <taxon>Caniformia</taxon>
        <taxon>Musteloidea</taxon>
        <taxon>Mustelidae</taxon>
        <taxon>Lutrinae</taxon>
        <taxon>Enhydra</taxon>
    </lineage>
</organism>
<name>A0A2Y9JC69_ENHLU</name>
<evidence type="ECO:0000256" key="1">
    <source>
        <dbReference type="SAM" id="MobiDB-lite"/>
    </source>
</evidence>
<evidence type="ECO:0000313" key="3">
    <source>
        <dbReference type="RefSeq" id="XP_022355355.1"/>
    </source>
</evidence>
<evidence type="ECO:0000313" key="2">
    <source>
        <dbReference type="Proteomes" id="UP000248482"/>
    </source>
</evidence>
<protein>
    <submittedName>
        <fullName evidence="3">Classical arabinogalactan protein 9-like</fullName>
    </submittedName>
</protein>
<feature type="compositionally biased region" description="Basic residues" evidence="1">
    <location>
        <begin position="164"/>
        <end position="174"/>
    </location>
</feature>
<dbReference type="GeneID" id="111145029"/>